<keyword evidence="4" id="KW-0812">Transmembrane</keyword>
<evidence type="ECO:0000256" key="2">
    <source>
        <dbReference type="PROSITE-ProRule" id="PRU00124"/>
    </source>
</evidence>
<evidence type="ECO:0000256" key="4">
    <source>
        <dbReference type="SAM" id="Phobius"/>
    </source>
</evidence>
<dbReference type="Gene3D" id="4.10.400.10">
    <property type="entry name" value="Low-density Lipoprotein Receptor"/>
    <property type="match status" value="1"/>
</dbReference>
<keyword evidence="1 2" id="KW-1015">Disulfide bond</keyword>
<feature type="region of interest" description="Disordered" evidence="3">
    <location>
        <begin position="64"/>
        <end position="88"/>
    </location>
</feature>
<dbReference type="PROSITE" id="PS50068">
    <property type="entry name" value="LDLRA_2"/>
    <property type="match status" value="1"/>
</dbReference>
<dbReference type="SMART" id="SM00192">
    <property type="entry name" value="LDLa"/>
    <property type="match status" value="1"/>
</dbReference>
<dbReference type="SUPFAM" id="SSF57424">
    <property type="entry name" value="LDL receptor-like module"/>
    <property type="match status" value="1"/>
</dbReference>
<evidence type="ECO:0000256" key="5">
    <source>
        <dbReference type="SAM" id="SignalP"/>
    </source>
</evidence>
<feature type="region of interest" description="Disordered" evidence="3">
    <location>
        <begin position="131"/>
        <end position="166"/>
    </location>
</feature>
<dbReference type="InterPro" id="IPR036055">
    <property type="entry name" value="LDL_receptor-like_sf"/>
</dbReference>
<reference evidence="6" key="2">
    <citation type="submission" date="2025-09" db="UniProtKB">
        <authorList>
            <consortium name="Ensembl"/>
        </authorList>
    </citation>
    <scope>IDENTIFICATION</scope>
</reference>
<evidence type="ECO:0000313" key="6">
    <source>
        <dbReference type="Ensembl" id="ENSCPGP00000016593.1"/>
    </source>
</evidence>
<comment type="caution">
    <text evidence="2">Lacks conserved residue(s) required for the propagation of feature annotation.</text>
</comment>
<name>A0A8C3K1I3_9CHAR</name>
<dbReference type="CDD" id="cd00112">
    <property type="entry name" value="LDLa"/>
    <property type="match status" value="1"/>
</dbReference>
<feature type="chain" id="PRO_5034040784" description="CD320 antigen" evidence="5">
    <location>
        <begin position="28"/>
        <end position="227"/>
    </location>
</feature>
<dbReference type="Ensembl" id="ENSCPGT00000018152.1">
    <property type="protein sequence ID" value="ENSCPGP00000016593.1"/>
    <property type="gene ID" value="ENSCPGG00000011657.1"/>
</dbReference>
<feature type="signal peptide" evidence="5">
    <location>
        <begin position="1"/>
        <end position="27"/>
    </location>
</feature>
<evidence type="ECO:0000256" key="1">
    <source>
        <dbReference type="ARBA" id="ARBA00023157"/>
    </source>
</evidence>
<dbReference type="InterPro" id="IPR002172">
    <property type="entry name" value="LDrepeatLR_classA_rpt"/>
</dbReference>
<organism evidence="6 7">
    <name type="scientific">Calidris pygmaea</name>
    <name type="common">Spoon-billed sandpiper</name>
    <dbReference type="NCBI Taxonomy" id="425635"/>
    <lineage>
        <taxon>Eukaryota</taxon>
        <taxon>Metazoa</taxon>
        <taxon>Chordata</taxon>
        <taxon>Craniata</taxon>
        <taxon>Vertebrata</taxon>
        <taxon>Euteleostomi</taxon>
        <taxon>Archelosauria</taxon>
        <taxon>Archosauria</taxon>
        <taxon>Dinosauria</taxon>
        <taxon>Saurischia</taxon>
        <taxon>Theropoda</taxon>
        <taxon>Coelurosauria</taxon>
        <taxon>Aves</taxon>
        <taxon>Neognathae</taxon>
        <taxon>Neoaves</taxon>
        <taxon>Charadriiformes</taxon>
        <taxon>Scolopacidae</taxon>
        <taxon>Calidris</taxon>
    </lineage>
</organism>
<keyword evidence="5" id="KW-0732">Signal</keyword>
<evidence type="ECO:0000256" key="3">
    <source>
        <dbReference type="SAM" id="MobiDB-lite"/>
    </source>
</evidence>
<dbReference type="Pfam" id="PF00057">
    <property type="entry name" value="Ldl_recept_a"/>
    <property type="match status" value="1"/>
</dbReference>
<accession>A0A8C3K1I3</accession>
<evidence type="ECO:0000313" key="7">
    <source>
        <dbReference type="Proteomes" id="UP000694419"/>
    </source>
</evidence>
<dbReference type="AlphaFoldDB" id="A0A8C3K1I3"/>
<keyword evidence="4" id="KW-0472">Membrane</keyword>
<dbReference type="Proteomes" id="UP000694419">
    <property type="component" value="Unplaced"/>
</dbReference>
<keyword evidence="4" id="KW-1133">Transmembrane helix</keyword>
<feature type="disulfide bond" evidence="2">
    <location>
        <begin position="114"/>
        <end position="129"/>
    </location>
</feature>
<keyword evidence="7" id="KW-1185">Reference proteome</keyword>
<proteinExistence type="predicted"/>
<sequence>MARVPPPPPLLLFLLLLVLLLPLPALLLLLPPPPPENGEWGVGPAARLLAPRARPWLLLAGASPAPRSCSPQGRWGGDADPPHPSRPAALRPRCPPGRFQCQPGDPCFPEEWRCDGHPDCQDEGDELGCGTATPDGAWVTAPRSSEVPPAGAAEASATPVPGGSVPSRSQGRMWVLIIAVLLSILVAVGSIIVWGLSRAKGRSDIFSLEGASREQLMPDKSQTGSFP</sequence>
<evidence type="ECO:0008006" key="8">
    <source>
        <dbReference type="Google" id="ProtNLM"/>
    </source>
</evidence>
<protein>
    <recommendedName>
        <fullName evidence="8">CD320 antigen</fullName>
    </recommendedName>
</protein>
<reference evidence="6" key="1">
    <citation type="submission" date="2025-08" db="UniProtKB">
        <authorList>
            <consortium name="Ensembl"/>
        </authorList>
    </citation>
    <scope>IDENTIFICATION</scope>
</reference>
<feature type="transmembrane region" description="Helical" evidence="4">
    <location>
        <begin position="173"/>
        <end position="196"/>
    </location>
</feature>